<name>A0ABS6UYL0_9PSEU</name>
<sequence>MPERFRSLVRVDAFVPEDGDSAWSMTLEWEREWFVDGAGRTGPYVELPFFADRTVVHPPATLTQRSRLTGAWRA</sequence>
<dbReference type="EMBL" id="JADQDK010000001">
    <property type="protein sequence ID" value="MBW0137350.1"/>
    <property type="molecule type" value="Genomic_DNA"/>
</dbReference>
<evidence type="ECO:0000313" key="1">
    <source>
        <dbReference type="EMBL" id="MBW0137350.1"/>
    </source>
</evidence>
<gene>
    <name evidence="1" type="ORF">I4I81_24260</name>
</gene>
<evidence type="ECO:0000313" key="2">
    <source>
        <dbReference type="Proteomes" id="UP000694287"/>
    </source>
</evidence>
<protein>
    <submittedName>
        <fullName evidence="1">Uncharacterized protein</fullName>
    </submittedName>
</protein>
<organism evidence="1 2">
    <name type="scientific">Pseudonocardia abyssalis</name>
    <dbReference type="NCBI Taxonomy" id="2792008"/>
    <lineage>
        <taxon>Bacteria</taxon>
        <taxon>Bacillati</taxon>
        <taxon>Actinomycetota</taxon>
        <taxon>Actinomycetes</taxon>
        <taxon>Pseudonocardiales</taxon>
        <taxon>Pseudonocardiaceae</taxon>
        <taxon>Pseudonocardia</taxon>
    </lineage>
</organism>
<dbReference type="Proteomes" id="UP000694287">
    <property type="component" value="Unassembled WGS sequence"/>
</dbReference>
<reference evidence="1 2" key="1">
    <citation type="submission" date="2020-11" db="EMBL/GenBank/DDBJ databases">
        <title>Pseudonocardia abyssalis sp. nov. and Pseudonocardia oceani sp. nov., description and phylogenomic analysis of two novel actinomycetes isolated from the deep Southern Ocean.</title>
        <authorList>
            <person name="Parra J."/>
        </authorList>
    </citation>
    <scope>NUCLEOTIDE SEQUENCE [LARGE SCALE GENOMIC DNA]</scope>
    <source>
        <strain evidence="1 2">KRD-168</strain>
    </source>
</reference>
<proteinExistence type="predicted"/>
<keyword evidence="2" id="KW-1185">Reference proteome</keyword>
<accession>A0ABS6UYL0</accession>
<dbReference type="RefSeq" id="WP_218602818.1">
    <property type="nucleotide sequence ID" value="NZ_JADQDJ010000086.1"/>
</dbReference>
<comment type="caution">
    <text evidence="1">The sequence shown here is derived from an EMBL/GenBank/DDBJ whole genome shotgun (WGS) entry which is preliminary data.</text>
</comment>